<dbReference type="Gene3D" id="3.30.70.100">
    <property type="match status" value="1"/>
</dbReference>
<sequence length="55" mass="5916">MPKGYRVAHVDVDDPAASEAYRTANAAAFYDSPEYRSAKALRDPVTVGDITTVEG</sequence>
<dbReference type="AlphaFoldDB" id="A0A926GEL9"/>
<feature type="domain" description="DUF1330" evidence="1">
    <location>
        <begin position="24"/>
        <end position="55"/>
    </location>
</feature>
<gene>
    <name evidence="2" type="ORF">H4P12_10435</name>
</gene>
<name>A0A926GEL9_9RHOB</name>
<accession>A0A926GEL9</accession>
<evidence type="ECO:0000259" key="1">
    <source>
        <dbReference type="Pfam" id="PF07045"/>
    </source>
</evidence>
<evidence type="ECO:0000313" key="2">
    <source>
        <dbReference type="EMBL" id="MBC9247126.1"/>
    </source>
</evidence>
<dbReference type="SUPFAM" id="SSF54909">
    <property type="entry name" value="Dimeric alpha+beta barrel"/>
    <property type="match status" value="1"/>
</dbReference>
<organism evidence="2 3">
    <name type="scientific">Paracoccus amoyensis</name>
    <dbReference type="NCBI Taxonomy" id="2760093"/>
    <lineage>
        <taxon>Bacteria</taxon>
        <taxon>Pseudomonadati</taxon>
        <taxon>Pseudomonadota</taxon>
        <taxon>Alphaproteobacteria</taxon>
        <taxon>Rhodobacterales</taxon>
        <taxon>Paracoccaceae</taxon>
        <taxon>Paracoccus</taxon>
    </lineage>
</organism>
<dbReference type="Pfam" id="PF07045">
    <property type="entry name" value="DUF1330"/>
    <property type="match status" value="1"/>
</dbReference>
<dbReference type="EMBL" id="JACOQL010000003">
    <property type="protein sequence ID" value="MBC9247126.1"/>
    <property type="molecule type" value="Genomic_DNA"/>
</dbReference>
<dbReference type="Proteomes" id="UP000608594">
    <property type="component" value="Unassembled WGS sequence"/>
</dbReference>
<keyword evidence="3" id="KW-1185">Reference proteome</keyword>
<evidence type="ECO:0000313" key="3">
    <source>
        <dbReference type="Proteomes" id="UP000608594"/>
    </source>
</evidence>
<dbReference type="InterPro" id="IPR011008">
    <property type="entry name" value="Dimeric_a/b-barrel"/>
</dbReference>
<reference evidence="2" key="1">
    <citation type="submission" date="2020-08" db="EMBL/GenBank/DDBJ databases">
        <title>Paracoccus amoyensis sp. nov., isolated from the surface seawater at coast of Xiamen, Fujian.</title>
        <authorList>
            <person name="Lyu L."/>
        </authorList>
    </citation>
    <scope>NUCLEOTIDE SEQUENCE</scope>
    <source>
        <strain evidence="2">11-3</strain>
    </source>
</reference>
<comment type="caution">
    <text evidence="2">The sequence shown here is derived from an EMBL/GenBank/DDBJ whole genome shotgun (WGS) entry which is preliminary data.</text>
</comment>
<protein>
    <submittedName>
        <fullName evidence="2">DUF1330 domain-containing protein</fullName>
    </submittedName>
</protein>
<proteinExistence type="predicted"/>
<dbReference type="InterPro" id="IPR010753">
    <property type="entry name" value="DUF1330"/>
</dbReference>